<dbReference type="InterPro" id="IPR015890">
    <property type="entry name" value="Chorismate_C"/>
</dbReference>
<dbReference type="SUPFAM" id="SSF56322">
    <property type="entry name" value="ADC synthase"/>
    <property type="match status" value="1"/>
</dbReference>
<evidence type="ECO:0000259" key="1">
    <source>
        <dbReference type="Pfam" id="PF00425"/>
    </source>
</evidence>
<reference evidence="2" key="1">
    <citation type="submission" date="2020-05" db="EMBL/GenBank/DDBJ databases">
        <authorList>
            <person name="Chiriac C."/>
            <person name="Salcher M."/>
            <person name="Ghai R."/>
            <person name="Kavagutti S V."/>
        </authorList>
    </citation>
    <scope>NUCLEOTIDE SEQUENCE</scope>
</reference>
<dbReference type="InterPro" id="IPR019999">
    <property type="entry name" value="Anth_synth_I-like"/>
</dbReference>
<dbReference type="GO" id="GO:0000162">
    <property type="term" value="P:L-tryptophan biosynthetic process"/>
    <property type="evidence" value="ECO:0007669"/>
    <property type="project" value="TreeGrafter"/>
</dbReference>
<dbReference type="AlphaFoldDB" id="A0A6J5Z182"/>
<organism evidence="2">
    <name type="scientific">freshwater metagenome</name>
    <dbReference type="NCBI Taxonomy" id="449393"/>
    <lineage>
        <taxon>unclassified sequences</taxon>
        <taxon>metagenomes</taxon>
        <taxon>ecological metagenomes</taxon>
    </lineage>
</organism>
<dbReference type="Gene3D" id="3.60.120.10">
    <property type="entry name" value="Anthranilate synthase"/>
    <property type="match status" value="1"/>
</dbReference>
<feature type="domain" description="Chorismate-utilising enzyme C-terminal" evidence="1">
    <location>
        <begin position="4"/>
        <end position="233"/>
    </location>
</feature>
<evidence type="ECO:0000313" key="2">
    <source>
        <dbReference type="EMBL" id="CAB4334139.1"/>
    </source>
</evidence>
<accession>A0A6J5Z182</accession>
<name>A0A6J5Z182_9ZZZZ</name>
<dbReference type="Pfam" id="PF00425">
    <property type="entry name" value="Chorismate_bind"/>
    <property type="match status" value="1"/>
</dbReference>
<protein>
    <submittedName>
        <fullName evidence="2">Unannotated protein</fullName>
    </submittedName>
</protein>
<dbReference type="PANTHER" id="PTHR11236:SF50">
    <property type="entry name" value="AMINODEOXYCHORISMATE SYNTHASE COMPONENT 1"/>
    <property type="match status" value="1"/>
</dbReference>
<dbReference type="EMBL" id="CAESAJ010000029">
    <property type="protein sequence ID" value="CAB4334139.1"/>
    <property type="molecule type" value="Genomic_DNA"/>
</dbReference>
<proteinExistence type="predicted"/>
<sequence>MLTRTLHQPIDPAGLWQALNRGNPAPHGGAVFIPASTSEAAVRISSFSPELFLRREEQSLLSSPIKGTATSDTELLEKDTAENIMIVDLIRNDFSHIAQSGTVRVTELLRVEPHPGLVHLVSDVVCQVRPNTSWIEILEAMTPPGSVSGAPKSSALEVIQRIETVDRGIYCGAFGWIDTTQNTAQLAVGIRTFWQTVVESDTADTSSVLHFGTGAGITWGSDPIQEWRETELKSAKLFALLEELAGSRP</sequence>
<dbReference type="InterPro" id="IPR005801">
    <property type="entry name" value="ADC_synthase"/>
</dbReference>
<gene>
    <name evidence="2" type="ORF">UFOPK3770_00433</name>
</gene>
<dbReference type="PANTHER" id="PTHR11236">
    <property type="entry name" value="AMINOBENZOATE/ANTHRANILATE SYNTHASE"/>
    <property type="match status" value="1"/>
</dbReference>
<dbReference type="GO" id="GO:0046820">
    <property type="term" value="F:4-amino-4-deoxychorismate synthase activity"/>
    <property type="evidence" value="ECO:0007669"/>
    <property type="project" value="TreeGrafter"/>
</dbReference>
<dbReference type="PRINTS" id="PR00095">
    <property type="entry name" value="ANTSNTHASEI"/>
</dbReference>